<organism evidence="1">
    <name type="scientific">Anguilla anguilla</name>
    <name type="common">European freshwater eel</name>
    <name type="synonym">Muraena anguilla</name>
    <dbReference type="NCBI Taxonomy" id="7936"/>
    <lineage>
        <taxon>Eukaryota</taxon>
        <taxon>Metazoa</taxon>
        <taxon>Chordata</taxon>
        <taxon>Craniata</taxon>
        <taxon>Vertebrata</taxon>
        <taxon>Euteleostomi</taxon>
        <taxon>Actinopterygii</taxon>
        <taxon>Neopterygii</taxon>
        <taxon>Teleostei</taxon>
        <taxon>Anguilliformes</taxon>
        <taxon>Anguillidae</taxon>
        <taxon>Anguilla</taxon>
    </lineage>
</organism>
<reference evidence="1" key="1">
    <citation type="submission" date="2014-11" db="EMBL/GenBank/DDBJ databases">
        <authorList>
            <person name="Amaro Gonzalez C."/>
        </authorList>
    </citation>
    <scope>NUCLEOTIDE SEQUENCE</scope>
</reference>
<proteinExistence type="predicted"/>
<dbReference type="EMBL" id="GBXM01015029">
    <property type="protein sequence ID" value="JAH93548.1"/>
    <property type="molecule type" value="Transcribed_RNA"/>
</dbReference>
<accession>A0A0E9WVL2</accession>
<reference evidence="1" key="2">
    <citation type="journal article" date="2015" name="Fish Shellfish Immunol.">
        <title>Early steps in the European eel (Anguilla anguilla)-Vibrio vulnificus interaction in the gills: Role of the RtxA13 toxin.</title>
        <authorList>
            <person name="Callol A."/>
            <person name="Pajuelo D."/>
            <person name="Ebbesson L."/>
            <person name="Teles M."/>
            <person name="MacKenzie S."/>
            <person name="Amaro C."/>
        </authorList>
    </citation>
    <scope>NUCLEOTIDE SEQUENCE</scope>
</reference>
<protein>
    <submittedName>
        <fullName evidence="1">Uncharacterized protein</fullName>
    </submittedName>
</protein>
<name>A0A0E9WVL2_ANGAN</name>
<dbReference type="AlphaFoldDB" id="A0A0E9WVL2"/>
<sequence length="73" mass="8556">MFVTLNVMKSQVKINESLKYVIRLPNHGQSMFHLHFCNRLVMNQSARGFLLHFQPCCIGKLSKPPKLYSEFKM</sequence>
<evidence type="ECO:0000313" key="1">
    <source>
        <dbReference type="EMBL" id="JAH93548.1"/>
    </source>
</evidence>